<protein>
    <submittedName>
        <fullName evidence="1">Uncharacterized protein</fullName>
    </submittedName>
</protein>
<name>A0A0N7H126_PSEFL</name>
<accession>A0A0N7H126</accession>
<dbReference type="AlphaFoldDB" id="A0A0N7H126"/>
<reference evidence="2" key="1">
    <citation type="submission" date="2015-09" db="EMBL/GenBank/DDBJ databases">
        <title>Whole genome sequence of Pseudomonas fluorescens FW300-N2E3.</title>
        <authorList>
            <person name="Ray J."/>
            <person name="Melnyk R."/>
            <person name="Deutschbauer A."/>
        </authorList>
    </citation>
    <scope>NUCLEOTIDE SEQUENCE [LARGE SCALE GENOMIC DNA]</scope>
    <source>
        <strain evidence="2">FW300-N2E3</strain>
    </source>
</reference>
<organism evidence="1 2">
    <name type="scientific">Pseudomonas fluorescens</name>
    <dbReference type="NCBI Taxonomy" id="294"/>
    <lineage>
        <taxon>Bacteria</taxon>
        <taxon>Pseudomonadati</taxon>
        <taxon>Pseudomonadota</taxon>
        <taxon>Gammaproteobacteria</taxon>
        <taxon>Pseudomonadales</taxon>
        <taxon>Pseudomonadaceae</taxon>
        <taxon>Pseudomonas</taxon>
    </lineage>
</organism>
<dbReference type="EMBL" id="CP012830">
    <property type="protein sequence ID" value="ALI04764.1"/>
    <property type="molecule type" value="Genomic_DNA"/>
</dbReference>
<reference evidence="1 2" key="2">
    <citation type="journal article" date="2018" name="Nature">
        <title>Mutant phenotypes for thousands of bacterial genes of unknown function.</title>
        <authorList>
            <person name="Price M.N."/>
            <person name="Wetmore K.M."/>
            <person name="Waters R.J."/>
            <person name="Callaghan M."/>
            <person name="Ray J."/>
            <person name="Liu H."/>
            <person name="Kuehl J.V."/>
            <person name="Melnyk R.A."/>
            <person name="Lamson J.S."/>
            <person name="Suh Y."/>
            <person name="Carlson H.K."/>
            <person name="Esquivel Z."/>
            <person name="Sadeeshkumar H."/>
            <person name="Chakraborty R."/>
            <person name="Zane G.M."/>
            <person name="Rubin B.E."/>
            <person name="Wall J.D."/>
            <person name="Visel A."/>
            <person name="Bristow J."/>
            <person name="Blow M.J."/>
            <person name="Arkin A.P."/>
            <person name="Deutschbauer A.M."/>
        </authorList>
    </citation>
    <scope>NUCLEOTIDE SEQUENCE [LARGE SCALE GENOMIC DNA]</scope>
    <source>
        <strain evidence="1 2">FW300-N2E3</strain>
    </source>
</reference>
<evidence type="ECO:0000313" key="2">
    <source>
        <dbReference type="Proteomes" id="UP000066487"/>
    </source>
</evidence>
<dbReference type="Proteomes" id="UP000066487">
    <property type="component" value="Chromosome"/>
</dbReference>
<evidence type="ECO:0000313" key="1">
    <source>
        <dbReference type="EMBL" id="ALI04764.1"/>
    </source>
</evidence>
<proteinExistence type="predicted"/>
<gene>
    <name evidence="1" type="ORF">AO353_28285</name>
</gene>
<sequence length="64" mass="7284">MGLYNAARLKRTPIHRRTCAGQNENGRFPEEAPVWVRFKAYFYPLVHLVAAAEPARLRSAAEQS</sequence>